<organism evidence="2 3">
    <name type="scientific">Stenotrophomonas hibiscicola</name>
    <dbReference type="NCBI Taxonomy" id="86189"/>
    <lineage>
        <taxon>Bacteria</taxon>
        <taxon>Pseudomonadati</taxon>
        <taxon>Pseudomonadota</taxon>
        <taxon>Gammaproteobacteria</taxon>
        <taxon>Lysobacterales</taxon>
        <taxon>Lysobacteraceae</taxon>
        <taxon>Stenotrophomonas</taxon>
        <taxon>Stenotrophomonas maltophilia group</taxon>
    </lineage>
</organism>
<feature type="chain" id="PRO_5047496956" description="EF-hand domain-containing protein" evidence="1">
    <location>
        <begin position="36"/>
        <end position="194"/>
    </location>
</feature>
<name>A0ABV0CC07_9GAMM</name>
<dbReference type="EMBL" id="JBDJOF010000063">
    <property type="protein sequence ID" value="MEN5391865.1"/>
    <property type="molecule type" value="Genomic_DNA"/>
</dbReference>
<evidence type="ECO:0000256" key="1">
    <source>
        <dbReference type="SAM" id="SignalP"/>
    </source>
</evidence>
<comment type="caution">
    <text evidence="2">The sequence shown here is derived from an EMBL/GenBank/DDBJ whole genome shotgun (WGS) entry which is preliminary data.</text>
</comment>
<proteinExistence type="predicted"/>
<accession>A0ABV0CC07</accession>
<evidence type="ECO:0000313" key="3">
    <source>
        <dbReference type="Proteomes" id="UP001400166"/>
    </source>
</evidence>
<dbReference type="RefSeq" id="WP_227844783.1">
    <property type="nucleotide sequence ID" value="NZ_JAWISD010000010.1"/>
</dbReference>
<keyword evidence="1" id="KW-0732">Signal</keyword>
<evidence type="ECO:0000313" key="2">
    <source>
        <dbReference type="EMBL" id="MEN5391865.1"/>
    </source>
</evidence>
<dbReference type="Proteomes" id="UP001400166">
    <property type="component" value="Unassembled WGS sequence"/>
</dbReference>
<evidence type="ECO:0008006" key="4">
    <source>
        <dbReference type="Google" id="ProtNLM"/>
    </source>
</evidence>
<reference evidence="2 3" key="1">
    <citation type="submission" date="2024-04" db="EMBL/GenBank/DDBJ databases">
        <title>WGS of bacteria from Torrens River.</title>
        <authorList>
            <person name="Wyrsch E.R."/>
            <person name="Drigo B."/>
        </authorList>
    </citation>
    <scope>NUCLEOTIDE SEQUENCE [LARGE SCALE GENOMIC DNA]</scope>
    <source>
        <strain evidence="2 3">TWI153</strain>
    </source>
</reference>
<feature type="signal peptide" evidence="1">
    <location>
        <begin position="1"/>
        <end position="35"/>
    </location>
</feature>
<sequence>MIPFYFRKDEENRMDVTRRVSLCVALALAAVAGHAAAVEQVQLPPMKGYQQAHQSTDAQGNRITEYVPQGQTVQDWTDMVTVNDAPNSGHVSPREFLGIIEAGWRMACPAAQSHWIREGEEGGRPFALLMLSCPLNPGTGKPEFTWIKGMQGRQGFHTVQKSFRAEPEKDDVVQWIGWLREVGLCGSGDAPACR</sequence>
<gene>
    <name evidence="2" type="ORF">ABE587_18765</name>
</gene>
<protein>
    <recommendedName>
        <fullName evidence="4">EF-hand domain-containing protein</fullName>
    </recommendedName>
</protein>
<keyword evidence="3" id="KW-1185">Reference proteome</keyword>